<feature type="region of interest" description="Disordered" evidence="1">
    <location>
        <begin position="456"/>
        <end position="529"/>
    </location>
</feature>
<sequence length="729" mass="79360">MPSDLAILSAEQYGGAAFTTDAGKAKESLLVGTDDRPRKRARKSSVTLGTEAPEDGEEEKRKRARGRPRLDTKDQTAAERAYRSRKESAIQSLERRVQDLQDTNEEMGNAFMQLHDFAVNLGILEQAPEFARELRATTEKFLSLARRSSEAVGQDSQSDSPAQETYRAPWRVQKEKSSSPEAIEAQPPREQIVLPWGGYMVRTEPDISPAIPVPDLSNTIPTSTQASLDYEIITMPTPENASFPFGLHQDSLFPDVFGQAQLPTAYPLPPFSALPLPSSLASAESTFGRRLQRTALERGYQLITMANPPKERFAKVFGFCMLFEPLDKIRERIRASLDRNQGESLDNWQTPFWALGGAGQHQIQQDHSQGRVGNQGTEEHLKHSFTGGNLGLGPFDTKTAEIRDKKIDPRMRITLPGFQGDFYDAEEVELYLQSRGVAIQPGQDYLTTQVDVTSFEGGGARDHHSMPGFDDWPQSLDDAFNPRPSSATLRPPSLSPGTGSATDSTSLTMSNMPSSNNAWSVHDGSTSSGMGALQSQFPDFFTGGMLAPGGCEDDGSTLAFAGTTTKDSVTPENRKTLVTLDVNALIRALELNALLCGQAHELVLPPVLLPRLKLGVISQELEERIMLLPPGALAPDVAAQVVRLRLADAQEWDAPVGLLQHGDLARAAIQLGQRPRAEGGPVDGPLVRPADLGQKWELGMPDGLCLGLDALWLVGGWEAGLAVAQEGHD</sequence>
<dbReference type="Proteomes" id="UP000284375">
    <property type="component" value="Unassembled WGS sequence"/>
</dbReference>
<evidence type="ECO:0000313" key="3">
    <source>
        <dbReference type="Proteomes" id="UP000284375"/>
    </source>
</evidence>
<organism evidence="2 3">
    <name type="scientific">Cytospora chrysosperma</name>
    <name type="common">Cytospora canker fungus</name>
    <name type="synonym">Sphaeria chrysosperma</name>
    <dbReference type="NCBI Taxonomy" id="252740"/>
    <lineage>
        <taxon>Eukaryota</taxon>
        <taxon>Fungi</taxon>
        <taxon>Dikarya</taxon>
        <taxon>Ascomycota</taxon>
        <taxon>Pezizomycotina</taxon>
        <taxon>Sordariomycetes</taxon>
        <taxon>Sordariomycetidae</taxon>
        <taxon>Diaporthales</taxon>
        <taxon>Cytosporaceae</taxon>
        <taxon>Cytospora</taxon>
    </lineage>
</organism>
<dbReference type="GO" id="GO:0003700">
    <property type="term" value="F:DNA-binding transcription factor activity"/>
    <property type="evidence" value="ECO:0007669"/>
    <property type="project" value="InterPro"/>
</dbReference>
<feature type="compositionally biased region" description="Polar residues" evidence="1">
    <location>
        <begin position="495"/>
        <end position="529"/>
    </location>
</feature>
<name>A0A423WJA5_CYTCH</name>
<evidence type="ECO:0000313" key="2">
    <source>
        <dbReference type="EMBL" id="ROW03436.1"/>
    </source>
</evidence>
<feature type="region of interest" description="Disordered" evidence="1">
    <location>
        <begin position="148"/>
        <end position="185"/>
    </location>
</feature>
<dbReference type="SUPFAM" id="SSF57959">
    <property type="entry name" value="Leucine zipper domain"/>
    <property type="match status" value="1"/>
</dbReference>
<dbReference type="EMBL" id="LJZO01000003">
    <property type="protein sequence ID" value="ROW03436.1"/>
    <property type="molecule type" value="Genomic_DNA"/>
</dbReference>
<feature type="region of interest" description="Disordered" evidence="1">
    <location>
        <begin position="17"/>
        <end position="90"/>
    </location>
</feature>
<dbReference type="Gene3D" id="1.20.5.170">
    <property type="match status" value="1"/>
</dbReference>
<dbReference type="PANTHER" id="PTHR40618">
    <property type="entry name" value="B-ZIP TRANSCRIPTION FACTOR (EUROFUNG)-RELATED"/>
    <property type="match status" value="1"/>
</dbReference>
<keyword evidence="3" id="KW-1185">Reference proteome</keyword>
<feature type="compositionally biased region" description="Basic and acidic residues" evidence="1">
    <location>
        <begin position="23"/>
        <end position="37"/>
    </location>
</feature>
<dbReference type="AlphaFoldDB" id="A0A423WJA5"/>
<dbReference type="InterPro" id="IPR046347">
    <property type="entry name" value="bZIP_sf"/>
</dbReference>
<proteinExistence type="predicted"/>
<gene>
    <name evidence="2" type="ORF">VSDG_01551</name>
</gene>
<comment type="caution">
    <text evidence="2">The sequence shown here is derived from an EMBL/GenBank/DDBJ whole genome shotgun (WGS) entry which is preliminary data.</text>
</comment>
<protein>
    <recommendedName>
        <fullName evidence="4">BZIP domain-containing protein</fullName>
    </recommendedName>
</protein>
<accession>A0A423WJA5</accession>
<feature type="compositionally biased region" description="Basic and acidic residues" evidence="1">
    <location>
        <begin position="68"/>
        <end position="90"/>
    </location>
</feature>
<feature type="compositionally biased region" description="Polar residues" evidence="1">
    <location>
        <begin position="154"/>
        <end position="163"/>
    </location>
</feature>
<evidence type="ECO:0000256" key="1">
    <source>
        <dbReference type="SAM" id="MobiDB-lite"/>
    </source>
</evidence>
<evidence type="ECO:0008006" key="4">
    <source>
        <dbReference type="Google" id="ProtNLM"/>
    </source>
</evidence>
<dbReference type="PANTHER" id="PTHR40618:SF1">
    <property type="entry name" value="B-ZIP TRANSCRIPTION FACTOR (EUROFUNG)"/>
    <property type="match status" value="1"/>
</dbReference>
<dbReference type="STRING" id="252740.A0A423WJA5"/>
<dbReference type="OrthoDB" id="3555317at2759"/>
<reference evidence="2 3" key="1">
    <citation type="submission" date="2015-09" db="EMBL/GenBank/DDBJ databases">
        <title>Host preference determinants of Valsa canker pathogens revealed by comparative genomics.</title>
        <authorList>
            <person name="Yin Z."/>
            <person name="Huang L."/>
        </authorList>
    </citation>
    <scope>NUCLEOTIDE SEQUENCE [LARGE SCALE GENOMIC DNA]</scope>
    <source>
        <strain evidence="2 3">YSFL</strain>
    </source>
</reference>
<dbReference type="CDD" id="cd14688">
    <property type="entry name" value="bZIP_YAP"/>
    <property type="match status" value="1"/>
</dbReference>